<keyword evidence="2" id="KW-1185">Reference proteome</keyword>
<reference evidence="2" key="1">
    <citation type="journal article" date="2017" name="Genome Biol.">
        <title>Comparative genomics reveals high biological diversity and specific adaptations in the industrially and medically important fungal genus Aspergillus.</title>
        <authorList>
            <person name="de Vries R.P."/>
            <person name="Riley R."/>
            <person name="Wiebenga A."/>
            <person name="Aguilar-Osorio G."/>
            <person name="Amillis S."/>
            <person name="Uchima C.A."/>
            <person name="Anderluh G."/>
            <person name="Asadollahi M."/>
            <person name="Askin M."/>
            <person name="Barry K."/>
            <person name="Battaglia E."/>
            <person name="Bayram O."/>
            <person name="Benocci T."/>
            <person name="Braus-Stromeyer S.A."/>
            <person name="Caldana C."/>
            <person name="Canovas D."/>
            <person name="Cerqueira G.C."/>
            <person name="Chen F."/>
            <person name="Chen W."/>
            <person name="Choi C."/>
            <person name="Clum A."/>
            <person name="Dos Santos R.A."/>
            <person name="Damasio A.R."/>
            <person name="Diallinas G."/>
            <person name="Emri T."/>
            <person name="Fekete E."/>
            <person name="Flipphi M."/>
            <person name="Freyberg S."/>
            <person name="Gallo A."/>
            <person name="Gournas C."/>
            <person name="Habgood R."/>
            <person name="Hainaut M."/>
            <person name="Harispe M.L."/>
            <person name="Henrissat B."/>
            <person name="Hilden K.S."/>
            <person name="Hope R."/>
            <person name="Hossain A."/>
            <person name="Karabika E."/>
            <person name="Karaffa L."/>
            <person name="Karanyi Z."/>
            <person name="Krasevec N."/>
            <person name="Kuo A."/>
            <person name="Kusch H."/>
            <person name="LaButti K."/>
            <person name="Lagendijk E.L."/>
            <person name="Lapidus A."/>
            <person name="Levasseur A."/>
            <person name="Lindquist E."/>
            <person name="Lipzen A."/>
            <person name="Logrieco A.F."/>
            <person name="MacCabe A."/>
            <person name="Maekelae M.R."/>
            <person name="Malavazi I."/>
            <person name="Melin P."/>
            <person name="Meyer V."/>
            <person name="Mielnichuk N."/>
            <person name="Miskei M."/>
            <person name="Molnar A.P."/>
            <person name="Mule G."/>
            <person name="Ngan C.Y."/>
            <person name="Orejas M."/>
            <person name="Orosz E."/>
            <person name="Ouedraogo J.P."/>
            <person name="Overkamp K.M."/>
            <person name="Park H.-S."/>
            <person name="Perrone G."/>
            <person name="Piumi F."/>
            <person name="Punt P.J."/>
            <person name="Ram A.F."/>
            <person name="Ramon A."/>
            <person name="Rauscher S."/>
            <person name="Record E."/>
            <person name="Riano-Pachon D.M."/>
            <person name="Robert V."/>
            <person name="Roehrig J."/>
            <person name="Ruller R."/>
            <person name="Salamov A."/>
            <person name="Salih N.S."/>
            <person name="Samson R.A."/>
            <person name="Sandor E."/>
            <person name="Sanguinetti M."/>
            <person name="Schuetze T."/>
            <person name="Sepcic K."/>
            <person name="Shelest E."/>
            <person name="Sherlock G."/>
            <person name="Sophianopoulou V."/>
            <person name="Squina F.M."/>
            <person name="Sun H."/>
            <person name="Susca A."/>
            <person name="Todd R.B."/>
            <person name="Tsang A."/>
            <person name="Unkles S.E."/>
            <person name="van de Wiele N."/>
            <person name="van Rossen-Uffink D."/>
            <person name="Oliveira J.V."/>
            <person name="Vesth T.C."/>
            <person name="Visser J."/>
            <person name="Yu J.-H."/>
            <person name="Zhou M."/>
            <person name="Andersen M.R."/>
            <person name="Archer D.B."/>
            <person name="Baker S.E."/>
            <person name="Benoit I."/>
            <person name="Brakhage A.A."/>
            <person name="Braus G.H."/>
            <person name="Fischer R."/>
            <person name="Frisvad J.C."/>
            <person name="Goldman G.H."/>
            <person name="Houbraken J."/>
            <person name="Oakley B."/>
            <person name="Pocsi I."/>
            <person name="Scazzocchio C."/>
            <person name="Seiboth B."/>
            <person name="vanKuyk P.A."/>
            <person name="Wortman J."/>
            <person name="Dyer P.S."/>
            <person name="Grigoriev I.V."/>
        </authorList>
    </citation>
    <scope>NUCLEOTIDE SEQUENCE [LARGE SCALE GENOMIC DNA]</scope>
    <source>
        <strain evidence="2">CBS 516.65</strain>
    </source>
</reference>
<evidence type="ECO:0000313" key="1">
    <source>
        <dbReference type="EMBL" id="OJJ84369.1"/>
    </source>
</evidence>
<name>A0A1L9VKB8_ASPGL</name>
<sequence>MCNELPMLLLHQCDIDMPKHIQSTERSATGRKQVKSPQFWYDLDQLFSAILQSQERMNTLHFGMVEYLDNPQELWHSRAWGSSVCTVSGEYALSRYNQIIFPGDFIEFTSMACTLFDDVHYGQVTFVGVDKQLRSIHYGKTVLTVQLVILSSCLPVDLDMNRCEFVLIEDNCLEIEDCSVHARVDMALDHGLQPVSPTSLKLWSMDGITWKPDTQLTSKCSHY</sequence>
<dbReference type="EMBL" id="KV878897">
    <property type="protein sequence ID" value="OJJ84369.1"/>
    <property type="molecule type" value="Genomic_DNA"/>
</dbReference>
<dbReference type="OrthoDB" id="10586118at2759"/>
<proteinExistence type="predicted"/>
<gene>
    <name evidence="1" type="ORF">ASPGLDRAFT_327768</name>
</gene>
<dbReference type="RefSeq" id="XP_022401067.1">
    <property type="nucleotide sequence ID" value="XM_022544221.1"/>
</dbReference>
<protein>
    <submittedName>
        <fullName evidence="1">Uncharacterized protein</fullName>
    </submittedName>
</protein>
<dbReference type="AlphaFoldDB" id="A0A1L9VKB8"/>
<dbReference type="GeneID" id="34460482"/>
<organism evidence="1 2">
    <name type="scientific">Aspergillus glaucus CBS 516.65</name>
    <dbReference type="NCBI Taxonomy" id="1160497"/>
    <lineage>
        <taxon>Eukaryota</taxon>
        <taxon>Fungi</taxon>
        <taxon>Dikarya</taxon>
        <taxon>Ascomycota</taxon>
        <taxon>Pezizomycotina</taxon>
        <taxon>Eurotiomycetes</taxon>
        <taxon>Eurotiomycetidae</taxon>
        <taxon>Eurotiales</taxon>
        <taxon>Aspergillaceae</taxon>
        <taxon>Aspergillus</taxon>
        <taxon>Aspergillus subgen. Aspergillus</taxon>
    </lineage>
</organism>
<accession>A0A1L9VKB8</accession>
<dbReference type="VEuPathDB" id="FungiDB:ASPGLDRAFT_327768"/>
<evidence type="ECO:0000313" key="2">
    <source>
        <dbReference type="Proteomes" id="UP000184300"/>
    </source>
</evidence>
<dbReference type="Proteomes" id="UP000184300">
    <property type="component" value="Unassembled WGS sequence"/>
</dbReference>